<dbReference type="FunCoup" id="A0A165PCF0">
    <property type="interactions" value="25"/>
</dbReference>
<gene>
    <name evidence="3" type="ORF">EXIGLDRAFT_637719</name>
</gene>
<feature type="compositionally biased region" description="Basic and acidic residues" evidence="2">
    <location>
        <begin position="8"/>
        <end position="25"/>
    </location>
</feature>
<dbReference type="AlphaFoldDB" id="A0A165PCF0"/>
<dbReference type="GO" id="GO:0000470">
    <property type="term" value="P:maturation of LSU-rRNA"/>
    <property type="evidence" value="ECO:0007669"/>
    <property type="project" value="TreeGrafter"/>
</dbReference>
<feature type="compositionally biased region" description="Acidic residues" evidence="2">
    <location>
        <begin position="26"/>
        <end position="50"/>
    </location>
</feature>
<feature type="compositionally biased region" description="Basic and acidic residues" evidence="2">
    <location>
        <begin position="102"/>
        <end position="123"/>
    </location>
</feature>
<dbReference type="OrthoDB" id="20949at2759"/>
<feature type="region of interest" description="Disordered" evidence="2">
    <location>
        <begin position="164"/>
        <end position="191"/>
    </location>
</feature>
<feature type="compositionally biased region" description="Basic residues" evidence="2">
    <location>
        <begin position="57"/>
        <end position="68"/>
    </location>
</feature>
<sequence length="220" mass="23902">MHPPTKRQKLDSDAPLSDERDHDEAEASDYASDDDDNASDSDSPDTEDEIALAQNKKSTKTSKRKRRAVSPTRFGNQLQILLGTQVPQEQPLALNPSAARQRAQDKADVKNRKAVDVARKEKEDRGRLTDIIGGWGGESERALRKIAQRGVVKLFNAIQQAQDATAVASGGKVSRPDPGAKDKRKGKDNLLGRGKEMAAASMDKDSFLNLIKSGGVVSKT</sequence>
<name>A0A165PCF0_EXIGL</name>
<feature type="region of interest" description="Disordered" evidence="2">
    <location>
        <begin position="1"/>
        <end position="76"/>
    </location>
</feature>
<feature type="region of interest" description="Disordered" evidence="2">
    <location>
        <begin position="95"/>
        <end position="123"/>
    </location>
</feature>
<evidence type="ECO:0008006" key="5">
    <source>
        <dbReference type="Google" id="ProtNLM"/>
    </source>
</evidence>
<dbReference type="GO" id="GO:0000460">
    <property type="term" value="P:maturation of 5.8S rRNA"/>
    <property type="evidence" value="ECO:0007669"/>
    <property type="project" value="TreeGrafter"/>
</dbReference>
<dbReference type="EMBL" id="KV425890">
    <property type="protein sequence ID" value="KZW01971.1"/>
    <property type="molecule type" value="Genomic_DNA"/>
</dbReference>
<organism evidence="3 4">
    <name type="scientific">Exidia glandulosa HHB12029</name>
    <dbReference type="NCBI Taxonomy" id="1314781"/>
    <lineage>
        <taxon>Eukaryota</taxon>
        <taxon>Fungi</taxon>
        <taxon>Dikarya</taxon>
        <taxon>Basidiomycota</taxon>
        <taxon>Agaricomycotina</taxon>
        <taxon>Agaricomycetes</taxon>
        <taxon>Auriculariales</taxon>
        <taxon>Exidiaceae</taxon>
        <taxon>Exidia</taxon>
    </lineage>
</organism>
<proteinExistence type="inferred from homology"/>
<dbReference type="Pfam" id="PF07890">
    <property type="entry name" value="Rrp15p"/>
    <property type="match status" value="1"/>
</dbReference>
<dbReference type="GO" id="GO:0030687">
    <property type="term" value="C:preribosome, large subunit precursor"/>
    <property type="evidence" value="ECO:0007669"/>
    <property type="project" value="TreeGrafter"/>
</dbReference>
<accession>A0A165PCF0</accession>
<evidence type="ECO:0000313" key="4">
    <source>
        <dbReference type="Proteomes" id="UP000077266"/>
    </source>
</evidence>
<dbReference type="PANTHER" id="PTHR13245:SF14">
    <property type="entry name" value="RRP15-LIKE PROTEIN"/>
    <property type="match status" value="1"/>
</dbReference>
<feature type="compositionally biased region" description="Basic and acidic residues" evidence="2">
    <location>
        <begin position="174"/>
        <end position="191"/>
    </location>
</feature>
<dbReference type="PANTHER" id="PTHR13245">
    <property type="entry name" value="RRP15-LIKE PROTEIN"/>
    <property type="match status" value="1"/>
</dbReference>
<dbReference type="InParanoid" id="A0A165PCF0"/>
<protein>
    <recommendedName>
        <fullName evidence="5">Rrp15p-domain-containing protein</fullName>
    </recommendedName>
</protein>
<evidence type="ECO:0000256" key="1">
    <source>
        <dbReference type="ARBA" id="ARBA00007462"/>
    </source>
</evidence>
<dbReference type="Proteomes" id="UP000077266">
    <property type="component" value="Unassembled WGS sequence"/>
</dbReference>
<evidence type="ECO:0000313" key="3">
    <source>
        <dbReference type="EMBL" id="KZW01971.1"/>
    </source>
</evidence>
<keyword evidence="4" id="KW-1185">Reference proteome</keyword>
<evidence type="ECO:0000256" key="2">
    <source>
        <dbReference type="SAM" id="MobiDB-lite"/>
    </source>
</evidence>
<reference evidence="3 4" key="1">
    <citation type="journal article" date="2016" name="Mol. Biol. Evol.">
        <title>Comparative Genomics of Early-Diverging Mushroom-Forming Fungi Provides Insights into the Origins of Lignocellulose Decay Capabilities.</title>
        <authorList>
            <person name="Nagy L.G."/>
            <person name="Riley R."/>
            <person name="Tritt A."/>
            <person name="Adam C."/>
            <person name="Daum C."/>
            <person name="Floudas D."/>
            <person name="Sun H."/>
            <person name="Yadav J.S."/>
            <person name="Pangilinan J."/>
            <person name="Larsson K.H."/>
            <person name="Matsuura K."/>
            <person name="Barry K."/>
            <person name="Labutti K."/>
            <person name="Kuo R."/>
            <person name="Ohm R.A."/>
            <person name="Bhattacharya S.S."/>
            <person name="Shirouzu T."/>
            <person name="Yoshinaga Y."/>
            <person name="Martin F.M."/>
            <person name="Grigoriev I.V."/>
            <person name="Hibbett D.S."/>
        </authorList>
    </citation>
    <scope>NUCLEOTIDE SEQUENCE [LARGE SCALE GENOMIC DNA]</scope>
    <source>
        <strain evidence="3 4">HHB12029</strain>
    </source>
</reference>
<dbReference type="InterPro" id="IPR012459">
    <property type="entry name" value="Rrp15"/>
</dbReference>
<dbReference type="STRING" id="1314781.A0A165PCF0"/>
<comment type="similarity">
    <text evidence="1">Belongs to the RRP15 family.</text>
</comment>